<keyword evidence="2" id="KW-1185">Reference proteome</keyword>
<name>A0ACB9AL06_CICIN</name>
<protein>
    <submittedName>
        <fullName evidence="1">Uncharacterized protein</fullName>
    </submittedName>
</protein>
<dbReference type="Proteomes" id="UP001055811">
    <property type="component" value="Linkage Group LG07"/>
</dbReference>
<sequence>MCGRGERRSEKGRLFGSNFATATMAARASFSEDSRIVKVPLSKSLLLKDYLIDDLSSCSSNGFRSYPRRQCCTKVRYLIEIDLNKHINLPPKKKKFLKIKSKLKPKSKSSLMLQKASAAVVNVFNQFRSTSSGKSTKANFLPKNLSRKLSKHGFWKRKTDRHNKEFKRLDSFEETVIEKKNALPPLSKVSTAVTTTAAEVNTSSSNSNSSASSDSYFTATSGSSTTGSYSKMNVAQDDVVDSKQHAAEKNNTANRMKAGATTAIATATATGDPSTNGNAKKGPESEKKEQSSPVSVMEFPCDSDNDDEDEVTSPFKHIPKVQRIKSLAKLTRVRLEDRITLSESRTCELLLHEESSNQLEKKASALLQQLKATMSSRSQFESTMTQNYDDQVEKRDIGLELEYQVFTSLVEEMLLEFYL</sequence>
<reference evidence="2" key="1">
    <citation type="journal article" date="2022" name="Mol. Ecol. Resour.">
        <title>The genomes of chicory, endive, great burdock and yacon provide insights into Asteraceae palaeo-polyploidization history and plant inulin production.</title>
        <authorList>
            <person name="Fan W."/>
            <person name="Wang S."/>
            <person name="Wang H."/>
            <person name="Wang A."/>
            <person name="Jiang F."/>
            <person name="Liu H."/>
            <person name="Zhao H."/>
            <person name="Xu D."/>
            <person name="Zhang Y."/>
        </authorList>
    </citation>
    <scope>NUCLEOTIDE SEQUENCE [LARGE SCALE GENOMIC DNA]</scope>
    <source>
        <strain evidence="2">cv. Punajuju</strain>
    </source>
</reference>
<comment type="caution">
    <text evidence="1">The sequence shown here is derived from an EMBL/GenBank/DDBJ whole genome shotgun (WGS) entry which is preliminary data.</text>
</comment>
<evidence type="ECO:0000313" key="2">
    <source>
        <dbReference type="Proteomes" id="UP001055811"/>
    </source>
</evidence>
<reference evidence="1 2" key="2">
    <citation type="journal article" date="2022" name="Mol. Ecol. Resour.">
        <title>The genomes of chicory, endive, great burdock and yacon provide insights into Asteraceae paleo-polyploidization history and plant inulin production.</title>
        <authorList>
            <person name="Fan W."/>
            <person name="Wang S."/>
            <person name="Wang H."/>
            <person name="Wang A."/>
            <person name="Jiang F."/>
            <person name="Liu H."/>
            <person name="Zhao H."/>
            <person name="Xu D."/>
            <person name="Zhang Y."/>
        </authorList>
    </citation>
    <scope>NUCLEOTIDE SEQUENCE [LARGE SCALE GENOMIC DNA]</scope>
    <source>
        <strain evidence="2">cv. Punajuju</strain>
        <tissue evidence="1">Leaves</tissue>
    </source>
</reference>
<accession>A0ACB9AL06</accession>
<dbReference type="EMBL" id="CM042015">
    <property type="protein sequence ID" value="KAI3710902.1"/>
    <property type="molecule type" value="Genomic_DNA"/>
</dbReference>
<gene>
    <name evidence="1" type="ORF">L2E82_40698</name>
</gene>
<evidence type="ECO:0000313" key="1">
    <source>
        <dbReference type="EMBL" id="KAI3710902.1"/>
    </source>
</evidence>
<organism evidence="1 2">
    <name type="scientific">Cichorium intybus</name>
    <name type="common">Chicory</name>
    <dbReference type="NCBI Taxonomy" id="13427"/>
    <lineage>
        <taxon>Eukaryota</taxon>
        <taxon>Viridiplantae</taxon>
        <taxon>Streptophyta</taxon>
        <taxon>Embryophyta</taxon>
        <taxon>Tracheophyta</taxon>
        <taxon>Spermatophyta</taxon>
        <taxon>Magnoliopsida</taxon>
        <taxon>eudicotyledons</taxon>
        <taxon>Gunneridae</taxon>
        <taxon>Pentapetalae</taxon>
        <taxon>asterids</taxon>
        <taxon>campanulids</taxon>
        <taxon>Asterales</taxon>
        <taxon>Asteraceae</taxon>
        <taxon>Cichorioideae</taxon>
        <taxon>Cichorieae</taxon>
        <taxon>Cichoriinae</taxon>
        <taxon>Cichorium</taxon>
    </lineage>
</organism>
<proteinExistence type="predicted"/>